<comment type="caution">
    <text evidence="2">The sequence shown here is derived from an EMBL/GenBank/DDBJ whole genome shotgun (WGS) entry which is preliminary data.</text>
</comment>
<organism evidence="2 3">
    <name type="scientific">Hydnum rufescens UP504</name>
    <dbReference type="NCBI Taxonomy" id="1448309"/>
    <lineage>
        <taxon>Eukaryota</taxon>
        <taxon>Fungi</taxon>
        <taxon>Dikarya</taxon>
        <taxon>Basidiomycota</taxon>
        <taxon>Agaricomycotina</taxon>
        <taxon>Agaricomycetes</taxon>
        <taxon>Cantharellales</taxon>
        <taxon>Hydnaceae</taxon>
        <taxon>Hydnum</taxon>
    </lineage>
</organism>
<dbReference type="AlphaFoldDB" id="A0A9P6AN29"/>
<keyword evidence="3" id="KW-1185">Reference proteome</keyword>
<feature type="compositionally biased region" description="Polar residues" evidence="1">
    <location>
        <begin position="74"/>
        <end position="99"/>
    </location>
</feature>
<dbReference type="Proteomes" id="UP000886523">
    <property type="component" value="Unassembled WGS sequence"/>
</dbReference>
<name>A0A9P6AN29_9AGAM</name>
<proteinExistence type="predicted"/>
<feature type="region of interest" description="Disordered" evidence="1">
    <location>
        <begin position="171"/>
        <end position="248"/>
    </location>
</feature>
<evidence type="ECO:0000313" key="2">
    <source>
        <dbReference type="EMBL" id="KAF9508818.1"/>
    </source>
</evidence>
<dbReference type="EMBL" id="MU129049">
    <property type="protein sequence ID" value="KAF9508818.1"/>
    <property type="molecule type" value="Genomic_DNA"/>
</dbReference>
<feature type="region of interest" description="Disordered" evidence="1">
    <location>
        <begin position="73"/>
        <end position="99"/>
    </location>
</feature>
<protein>
    <submittedName>
        <fullName evidence="2">Uncharacterized protein</fullName>
    </submittedName>
</protein>
<feature type="region of interest" description="Disordered" evidence="1">
    <location>
        <begin position="118"/>
        <end position="147"/>
    </location>
</feature>
<accession>A0A9P6AN29</accession>
<sequence>MPALHSGLGHFYCAKHLALFGFQQLPAFDFGPAEAATTEPAPDSRLGRQPGDHTPADAGVWSNKIMAWCKIPGPNSNMPDKNTTNETTAAGTRPTSDPTNHTCCSRVVVLCKNHPTRMNETDARQGHPPNEPRALETIRSQRVAPGTTPTMAGVWYYIRTHANHTPAAAGYHLNQNLPNEHTPNEPPSPLPNDNLLNGQLPNECPPNKHPPNDNTLNRHQPGERPPQPHTRCGGLLPEPPPTKRRVAE</sequence>
<gene>
    <name evidence="2" type="ORF">BS47DRAFT_1365655</name>
</gene>
<reference evidence="2" key="1">
    <citation type="journal article" date="2020" name="Nat. Commun.">
        <title>Large-scale genome sequencing of mycorrhizal fungi provides insights into the early evolution of symbiotic traits.</title>
        <authorList>
            <person name="Miyauchi S."/>
            <person name="Kiss E."/>
            <person name="Kuo A."/>
            <person name="Drula E."/>
            <person name="Kohler A."/>
            <person name="Sanchez-Garcia M."/>
            <person name="Morin E."/>
            <person name="Andreopoulos B."/>
            <person name="Barry K.W."/>
            <person name="Bonito G."/>
            <person name="Buee M."/>
            <person name="Carver A."/>
            <person name="Chen C."/>
            <person name="Cichocki N."/>
            <person name="Clum A."/>
            <person name="Culley D."/>
            <person name="Crous P.W."/>
            <person name="Fauchery L."/>
            <person name="Girlanda M."/>
            <person name="Hayes R.D."/>
            <person name="Keri Z."/>
            <person name="LaButti K."/>
            <person name="Lipzen A."/>
            <person name="Lombard V."/>
            <person name="Magnuson J."/>
            <person name="Maillard F."/>
            <person name="Murat C."/>
            <person name="Nolan M."/>
            <person name="Ohm R.A."/>
            <person name="Pangilinan J."/>
            <person name="Pereira M.F."/>
            <person name="Perotto S."/>
            <person name="Peter M."/>
            <person name="Pfister S."/>
            <person name="Riley R."/>
            <person name="Sitrit Y."/>
            <person name="Stielow J.B."/>
            <person name="Szollosi G."/>
            <person name="Zifcakova L."/>
            <person name="Stursova M."/>
            <person name="Spatafora J.W."/>
            <person name="Tedersoo L."/>
            <person name="Vaario L.M."/>
            <person name="Yamada A."/>
            <person name="Yan M."/>
            <person name="Wang P."/>
            <person name="Xu J."/>
            <person name="Bruns T."/>
            <person name="Baldrian P."/>
            <person name="Vilgalys R."/>
            <person name="Dunand C."/>
            <person name="Henrissat B."/>
            <person name="Grigoriev I.V."/>
            <person name="Hibbett D."/>
            <person name="Nagy L.G."/>
            <person name="Martin F.M."/>
        </authorList>
    </citation>
    <scope>NUCLEOTIDE SEQUENCE</scope>
    <source>
        <strain evidence="2">UP504</strain>
    </source>
</reference>
<evidence type="ECO:0000256" key="1">
    <source>
        <dbReference type="SAM" id="MobiDB-lite"/>
    </source>
</evidence>
<feature type="region of interest" description="Disordered" evidence="1">
    <location>
        <begin position="33"/>
        <end position="57"/>
    </location>
</feature>
<evidence type="ECO:0000313" key="3">
    <source>
        <dbReference type="Proteomes" id="UP000886523"/>
    </source>
</evidence>